<evidence type="ECO:0000313" key="2">
    <source>
        <dbReference type="Proteomes" id="UP000823399"/>
    </source>
</evidence>
<evidence type="ECO:0000313" key="1">
    <source>
        <dbReference type="EMBL" id="KAG2117374.1"/>
    </source>
</evidence>
<dbReference type="OrthoDB" id="2692912at2759"/>
<name>A0A9P7FHU3_9AGAM</name>
<dbReference type="AlphaFoldDB" id="A0A9P7FHU3"/>
<proteinExistence type="predicted"/>
<dbReference type="GeneID" id="64703255"/>
<reference evidence="1" key="1">
    <citation type="journal article" date="2020" name="New Phytol.">
        <title>Comparative genomics reveals dynamic genome evolution in host specialist ectomycorrhizal fungi.</title>
        <authorList>
            <person name="Lofgren L.A."/>
            <person name="Nguyen N.H."/>
            <person name="Vilgalys R."/>
            <person name="Ruytinx J."/>
            <person name="Liao H.L."/>
            <person name="Branco S."/>
            <person name="Kuo A."/>
            <person name="LaButti K."/>
            <person name="Lipzen A."/>
            <person name="Andreopoulos W."/>
            <person name="Pangilinan J."/>
            <person name="Riley R."/>
            <person name="Hundley H."/>
            <person name="Na H."/>
            <person name="Barry K."/>
            <person name="Grigoriev I.V."/>
            <person name="Stajich J.E."/>
            <person name="Kennedy P.G."/>
        </authorList>
    </citation>
    <scope>NUCLEOTIDE SEQUENCE</scope>
    <source>
        <strain evidence="1">FC423</strain>
    </source>
</reference>
<accession>A0A9P7FHU3</accession>
<comment type="caution">
    <text evidence="1">The sequence shown here is derived from an EMBL/GenBank/DDBJ whole genome shotgun (WGS) entry which is preliminary data.</text>
</comment>
<protein>
    <submittedName>
        <fullName evidence="1">Uncharacterized protein</fullName>
    </submittedName>
</protein>
<dbReference type="RefSeq" id="XP_041298263.1">
    <property type="nucleotide sequence ID" value="XM_041440996.1"/>
</dbReference>
<dbReference type="Proteomes" id="UP000823399">
    <property type="component" value="Unassembled WGS sequence"/>
</dbReference>
<keyword evidence="2" id="KW-1185">Reference proteome</keyword>
<organism evidence="1 2">
    <name type="scientific">Suillus discolor</name>
    <dbReference type="NCBI Taxonomy" id="1912936"/>
    <lineage>
        <taxon>Eukaryota</taxon>
        <taxon>Fungi</taxon>
        <taxon>Dikarya</taxon>
        <taxon>Basidiomycota</taxon>
        <taxon>Agaricomycotina</taxon>
        <taxon>Agaricomycetes</taxon>
        <taxon>Agaricomycetidae</taxon>
        <taxon>Boletales</taxon>
        <taxon>Suillineae</taxon>
        <taxon>Suillaceae</taxon>
        <taxon>Suillus</taxon>
    </lineage>
</organism>
<gene>
    <name evidence="1" type="ORF">F5147DRAFT_768749</name>
</gene>
<dbReference type="EMBL" id="JABBWM010000005">
    <property type="protein sequence ID" value="KAG2117374.1"/>
    <property type="molecule type" value="Genomic_DNA"/>
</dbReference>
<sequence>MVRSSWNSLGGISRQCIVQVGGSKAKTLQAGSIWQREDQAKSFCAELLKKLPLHERERLLASESLATSQAPSHVNTDTSIFIQSSSRSPMRISSMLLCAVMLGPALGSK</sequence>